<dbReference type="EMBL" id="JACHOT010000005">
    <property type="protein sequence ID" value="MBB4651926.1"/>
    <property type="molecule type" value="Genomic_DNA"/>
</dbReference>
<reference evidence="2 3" key="1">
    <citation type="submission" date="2020-08" db="EMBL/GenBank/DDBJ databases">
        <title>Genomic Encyclopedia of Type Strains, Phase IV (KMG-IV): sequencing the most valuable type-strain genomes for metagenomic binning, comparative biology and taxonomic classification.</title>
        <authorList>
            <person name="Goeker M."/>
        </authorList>
    </citation>
    <scope>NUCLEOTIDE SEQUENCE [LARGE SCALE GENOMIC DNA]</scope>
    <source>
        <strain evidence="2 3">DSM 7050</strain>
    </source>
</reference>
<comment type="caution">
    <text evidence="2">The sequence shown here is derived from an EMBL/GenBank/DDBJ whole genome shotgun (WGS) entry which is preliminary data.</text>
</comment>
<keyword evidence="1" id="KW-0472">Membrane</keyword>
<keyword evidence="1" id="KW-0812">Transmembrane</keyword>
<accession>A0ABR6L540</accession>
<dbReference type="Proteomes" id="UP000539538">
    <property type="component" value="Unassembled WGS sequence"/>
</dbReference>
<feature type="transmembrane region" description="Helical" evidence="1">
    <location>
        <begin position="6"/>
        <end position="26"/>
    </location>
</feature>
<proteinExistence type="predicted"/>
<gene>
    <name evidence="2" type="ORF">GGQ99_003699</name>
</gene>
<evidence type="ECO:0000313" key="2">
    <source>
        <dbReference type="EMBL" id="MBB4651926.1"/>
    </source>
</evidence>
<evidence type="ECO:0000256" key="1">
    <source>
        <dbReference type="SAM" id="Phobius"/>
    </source>
</evidence>
<keyword evidence="1" id="KW-1133">Transmembrane helix</keyword>
<sequence length="85" mass="8821">MHAVVAMNVTVGAAVMMSVIVVVVMVPIMVMMMIAMMVMGMQVLVAIPTALAINTNVLRPAAAYLAHGYLPLLVVEGLLAEGSPA</sequence>
<protein>
    <submittedName>
        <fullName evidence="2">Uncharacterized protein (DUF983 family)</fullName>
    </submittedName>
</protein>
<name>A0ABR6L540_9HYPH</name>
<evidence type="ECO:0000313" key="3">
    <source>
        <dbReference type="Proteomes" id="UP000539538"/>
    </source>
</evidence>
<organism evidence="2 3">
    <name type="scientific">Aminobacter niigataensis</name>
    <dbReference type="NCBI Taxonomy" id="83265"/>
    <lineage>
        <taxon>Bacteria</taxon>
        <taxon>Pseudomonadati</taxon>
        <taxon>Pseudomonadota</taxon>
        <taxon>Alphaproteobacteria</taxon>
        <taxon>Hyphomicrobiales</taxon>
        <taxon>Phyllobacteriaceae</taxon>
        <taxon>Aminobacter</taxon>
    </lineage>
</organism>
<dbReference type="RefSeq" id="WP_246389647.1">
    <property type="nucleotide sequence ID" value="NZ_BAAAVZ010000003.1"/>
</dbReference>
<keyword evidence="3" id="KW-1185">Reference proteome</keyword>
<feature type="transmembrane region" description="Helical" evidence="1">
    <location>
        <begin position="33"/>
        <end position="55"/>
    </location>
</feature>